<accession>A0A8J3CWK9</accession>
<reference evidence="4" key="2">
    <citation type="submission" date="2020-09" db="EMBL/GenBank/DDBJ databases">
        <authorList>
            <person name="Sun Q."/>
            <person name="Kim S."/>
        </authorList>
    </citation>
    <scope>NUCLEOTIDE SEQUENCE</scope>
    <source>
        <strain evidence="4">KCTC 23224</strain>
    </source>
</reference>
<dbReference type="InterPro" id="IPR016035">
    <property type="entry name" value="Acyl_Trfase/lysoPLipase"/>
</dbReference>
<evidence type="ECO:0000313" key="5">
    <source>
        <dbReference type="Proteomes" id="UP000642809"/>
    </source>
</evidence>
<keyword evidence="2" id="KW-0812">Transmembrane</keyword>
<feature type="transmembrane region" description="Helical" evidence="2">
    <location>
        <begin position="260"/>
        <end position="282"/>
    </location>
</feature>
<protein>
    <recommendedName>
        <fullName evidence="3">PNPLA domain-containing protein</fullName>
    </recommendedName>
</protein>
<dbReference type="GO" id="GO:0006629">
    <property type="term" value="P:lipid metabolic process"/>
    <property type="evidence" value="ECO:0007669"/>
    <property type="project" value="UniProtKB-KW"/>
</dbReference>
<feature type="transmembrane region" description="Helical" evidence="2">
    <location>
        <begin position="289"/>
        <end position="305"/>
    </location>
</feature>
<feature type="transmembrane region" description="Helical" evidence="2">
    <location>
        <begin position="136"/>
        <end position="158"/>
    </location>
</feature>
<keyword evidence="5" id="KW-1185">Reference proteome</keyword>
<keyword evidence="2" id="KW-0472">Membrane</keyword>
<organism evidence="4 5">
    <name type="scientific">Mongoliitalea lutea</name>
    <dbReference type="NCBI Taxonomy" id="849756"/>
    <lineage>
        <taxon>Bacteria</taxon>
        <taxon>Pseudomonadati</taxon>
        <taxon>Bacteroidota</taxon>
        <taxon>Cytophagia</taxon>
        <taxon>Cytophagales</taxon>
        <taxon>Cyclobacteriaceae</taxon>
        <taxon>Mongoliitalea</taxon>
    </lineage>
</organism>
<feature type="transmembrane region" description="Helical" evidence="2">
    <location>
        <begin position="21"/>
        <end position="50"/>
    </location>
</feature>
<dbReference type="AlphaFoldDB" id="A0A8J3CWK9"/>
<feature type="domain" description="PNPLA" evidence="3">
    <location>
        <begin position="373"/>
        <end position="611"/>
    </location>
</feature>
<comment type="caution">
    <text evidence="4">The sequence shown here is derived from an EMBL/GenBank/DDBJ whole genome shotgun (WGS) entry which is preliminary data.</text>
</comment>
<gene>
    <name evidence="4" type="ORF">GCM10008106_14000</name>
</gene>
<reference evidence="4" key="1">
    <citation type="journal article" date="2014" name="Int. J. Syst. Evol. Microbiol.">
        <title>Complete genome sequence of Corynebacterium casei LMG S-19264T (=DSM 44701T), isolated from a smear-ripened cheese.</title>
        <authorList>
            <consortium name="US DOE Joint Genome Institute (JGI-PGF)"/>
            <person name="Walter F."/>
            <person name="Albersmeier A."/>
            <person name="Kalinowski J."/>
            <person name="Ruckert C."/>
        </authorList>
    </citation>
    <scope>NUCLEOTIDE SEQUENCE</scope>
    <source>
        <strain evidence="4">KCTC 23224</strain>
    </source>
</reference>
<keyword evidence="2" id="KW-1133">Transmembrane helix</keyword>
<keyword evidence="1" id="KW-0443">Lipid metabolism</keyword>
<dbReference type="Gene3D" id="3.40.1090.10">
    <property type="entry name" value="Cytosolic phospholipase A2 catalytic domain"/>
    <property type="match status" value="1"/>
</dbReference>
<name>A0A8J3CWK9_9BACT</name>
<dbReference type="Proteomes" id="UP000642809">
    <property type="component" value="Unassembled WGS sequence"/>
</dbReference>
<evidence type="ECO:0000313" key="4">
    <source>
        <dbReference type="EMBL" id="GHB34033.1"/>
    </source>
</evidence>
<proteinExistence type="predicted"/>
<feature type="transmembrane region" description="Helical" evidence="2">
    <location>
        <begin position="104"/>
        <end position="124"/>
    </location>
</feature>
<feature type="transmembrane region" description="Helical" evidence="2">
    <location>
        <begin position="62"/>
        <end position="84"/>
    </location>
</feature>
<dbReference type="InterPro" id="IPR002641">
    <property type="entry name" value="PNPLA_dom"/>
</dbReference>
<sequence>MWDKFLYSFPVQLFFLHLKKNLLLLSFWFVLFLIVVQSFGTVLGIPFLFLDPEYLNEVSWRSFFIVGVTLAIFTMAFQMTTYILDGARFKFLAVSNRPFLQFCLNNSIIPVIFHVIYLIAIFQFQQNNEVDTQQAVWKLILGFLIGNLFTYIILLVYFGATNKDFFILFADSVEKRLRKTKIPRANMLRRIKDTQHSRDKVLYYFDISFNFIPVRQDLSKFEAQKLLKVFDQNHLNLVIIQTVLISSIFLLSIFRENPYVQIPAAASAILLMAILTMMIGAITFWLRSWAIPAVLGALILFNYFSDIPLFNRPHAAFGMDYSGEPLAYNMDQIRAHLHEDSVKLDKEYMLKVLNNWRGKFPADKNPKMVFIATSGGGQRSALWTLHVLQQMQLASDENLFKHTQMVTGASGGMIGAAFFRELYLRHQLNPTSSYLTPEFLDQIAADNLNPIIFSLLVNDLIFRTQYAEFDGKRYLKDRGFAFENQLSINTKGVLDKPISDYQGPERQALIPLLPITPLITNDGRKLIISPTPMSFLAISDERLEGWNEKNQGIDFQRFFVEKDAMQLRFISALRMGASFPFITPNVQLPTNPRMETMDAGLSDNFGVQDALKFMHIFRDWITKNTSGVILVTIRDSEKFTEIKEKPNPRFLQKLFTPLQNIYVNWDNVQTLHNEALFTRFKEKAPFHIQRIEFEYSTEEFLRERGIVDAGGEVPTNLRDIQRASLNWRLTAQEKKSILETIHYPFNQASLRRVSEVKWMD</sequence>
<dbReference type="SUPFAM" id="SSF52151">
    <property type="entry name" value="FabD/lysophospholipase-like"/>
    <property type="match status" value="1"/>
</dbReference>
<feature type="transmembrane region" description="Helical" evidence="2">
    <location>
        <begin position="235"/>
        <end position="254"/>
    </location>
</feature>
<dbReference type="RefSeq" id="WP_189579903.1">
    <property type="nucleotide sequence ID" value="NZ_BMYF01000007.1"/>
</dbReference>
<evidence type="ECO:0000259" key="3">
    <source>
        <dbReference type="Pfam" id="PF01734"/>
    </source>
</evidence>
<evidence type="ECO:0000256" key="1">
    <source>
        <dbReference type="ARBA" id="ARBA00023098"/>
    </source>
</evidence>
<evidence type="ECO:0000256" key="2">
    <source>
        <dbReference type="SAM" id="Phobius"/>
    </source>
</evidence>
<dbReference type="Pfam" id="PF01734">
    <property type="entry name" value="Patatin"/>
    <property type="match status" value="1"/>
</dbReference>
<dbReference type="EMBL" id="BMYF01000007">
    <property type="protein sequence ID" value="GHB34033.1"/>
    <property type="molecule type" value="Genomic_DNA"/>
</dbReference>